<keyword evidence="10" id="KW-1185">Reference proteome</keyword>
<dbReference type="InterPro" id="IPR036770">
    <property type="entry name" value="Ankyrin_rpt-contain_sf"/>
</dbReference>
<feature type="repeat" description="ANK" evidence="5">
    <location>
        <begin position="28"/>
        <end position="60"/>
    </location>
</feature>
<comment type="caution">
    <text evidence="9">The sequence shown here is derived from an EMBL/GenBank/DDBJ whole genome shotgun (WGS) entry which is preliminary data.</text>
</comment>
<comment type="similarity">
    <text evidence="1">Belongs to the protein kinase superfamily. TKL Ser/Thr protein kinase family.</text>
</comment>
<dbReference type="STRING" id="1202772.A0A1V9ZNR4"/>
<dbReference type="PROSITE" id="PS50088">
    <property type="entry name" value="ANK_REPEAT"/>
    <property type="match status" value="2"/>
</dbReference>
<dbReference type="Proteomes" id="UP000243579">
    <property type="component" value="Unassembled WGS sequence"/>
</dbReference>
<dbReference type="PANTHER" id="PTHR44329">
    <property type="entry name" value="SERINE/THREONINE-PROTEIN KINASE TNNI3K-RELATED"/>
    <property type="match status" value="1"/>
</dbReference>
<reference evidence="9 10" key="1">
    <citation type="journal article" date="2014" name="Genome Biol. Evol.">
        <title>The secreted proteins of Achlya hypogyna and Thraustotheca clavata identify the ancestral oomycete secretome and reveal gene acquisitions by horizontal gene transfer.</title>
        <authorList>
            <person name="Misner I."/>
            <person name="Blouin N."/>
            <person name="Leonard G."/>
            <person name="Richards T.A."/>
            <person name="Lane C.E."/>
        </authorList>
    </citation>
    <scope>NUCLEOTIDE SEQUENCE [LARGE SCALE GENOMIC DNA]</scope>
    <source>
        <strain evidence="9 10">ATCC 48635</strain>
    </source>
</reference>
<dbReference type="InterPro" id="IPR008271">
    <property type="entry name" value="Ser/Thr_kinase_AS"/>
</dbReference>
<dbReference type="SUPFAM" id="SSF48403">
    <property type="entry name" value="Ankyrin repeat"/>
    <property type="match status" value="1"/>
</dbReference>
<organism evidence="9 10">
    <name type="scientific">Achlya hypogyna</name>
    <name type="common">Oomycete</name>
    <name type="synonym">Protoachlya hypogyna</name>
    <dbReference type="NCBI Taxonomy" id="1202772"/>
    <lineage>
        <taxon>Eukaryota</taxon>
        <taxon>Sar</taxon>
        <taxon>Stramenopiles</taxon>
        <taxon>Oomycota</taxon>
        <taxon>Saprolegniomycetes</taxon>
        <taxon>Saprolegniales</taxon>
        <taxon>Achlyaceae</taxon>
        <taxon>Achlya</taxon>
    </lineage>
</organism>
<dbReference type="EMBL" id="JNBR01000050">
    <property type="protein sequence ID" value="OQR99632.1"/>
    <property type="molecule type" value="Genomic_DNA"/>
</dbReference>
<dbReference type="SMART" id="SM00220">
    <property type="entry name" value="S_TKc"/>
    <property type="match status" value="1"/>
</dbReference>
<evidence type="ECO:0000256" key="6">
    <source>
        <dbReference type="PROSITE-ProRule" id="PRU10141"/>
    </source>
</evidence>
<dbReference type="Gene3D" id="1.10.510.10">
    <property type="entry name" value="Transferase(Phosphotransferase) domain 1"/>
    <property type="match status" value="1"/>
</dbReference>
<evidence type="ECO:0000256" key="1">
    <source>
        <dbReference type="ARBA" id="ARBA00005843"/>
    </source>
</evidence>
<keyword evidence="2 7" id="KW-0418">Kinase</keyword>
<keyword evidence="5" id="KW-0040">ANK repeat</keyword>
<dbReference type="Pfam" id="PF00069">
    <property type="entry name" value="Pkinase"/>
    <property type="match status" value="1"/>
</dbReference>
<dbReference type="PIRSF" id="PIRSF000654">
    <property type="entry name" value="Integrin-linked_kinase"/>
    <property type="match status" value="1"/>
</dbReference>
<dbReference type="PRINTS" id="PR00109">
    <property type="entry name" value="TYRKINASE"/>
</dbReference>
<gene>
    <name evidence="9" type="ORF">ACHHYP_20219</name>
</gene>
<keyword evidence="4 6" id="KW-0067">ATP-binding</keyword>
<dbReference type="InterPro" id="IPR002110">
    <property type="entry name" value="Ankyrin_rpt"/>
</dbReference>
<evidence type="ECO:0000313" key="10">
    <source>
        <dbReference type="Proteomes" id="UP000243579"/>
    </source>
</evidence>
<proteinExistence type="inferred from homology"/>
<evidence type="ECO:0000256" key="2">
    <source>
        <dbReference type="ARBA" id="ARBA00022527"/>
    </source>
</evidence>
<evidence type="ECO:0000313" key="9">
    <source>
        <dbReference type="EMBL" id="OQR99632.1"/>
    </source>
</evidence>
<sequence length="443" mass="48978">MLAVKQGHNDIVALLISRGSDLNCVNKAGDTALHIAVNKGRYASVESLVRAKAHLLVQNANGETPLVLANKRGEEGMARLLARNQELNAAELETQKNKIYDNLVTSLKANGVNEDDALSIHKSEAIQIAIESAVKILSVLLQWAYPSDTATQLLLTTAIRRGHRGIADLLYRDEYLDTPMVDQAAVEMDMYGYLGRGGSGEVTRGIYRGRAVAVKCPNQTIPDDYYQNEISMHPRCRSPYILPLLATFVKNNRSHLVMPLMSHRSVKHYLQEVDPSISISIFDIAWVVANALTDLHAKGLIHRDVKADNVFVCSTHYVKLGDLGSARLYNELIMTAETGTYPWMAPEVFDSTVYNTAVDIYSFGILLSELATRRVPYDELQIPTPFALKSLVKDGTRPSLGDAPTWLLQLAPKCWAADPNDRPTASDIVATLRNHLVQFSRTA</sequence>
<feature type="repeat" description="ANK" evidence="5">
    <location>
        <begin position="1"/>
        <end position="27"/>
    </location>
</feature>
<dbReference type="PROSITE" id="PS00108">
    <property type="entry name" value="PROTEIN_KINASE_ST"/>
    <property type="match status" value="1"/>
</dbReference>
<dbReference type="PROSITE" id="PS00107">
    <property type="entry name" value="PROTEIN_KINASE_ATP"/>
    <property type="match status" value="1"/>
</dbReference>
<protein>
    <submittedName>
        <fullName evidence="9">ATP binding protein</fullName>
    </submittedName>
</protein>
<dbReference type="InterPro" id="IPR001245">
    <property type="entry name" value="Ser-Thr/Tyr_kinase_cat_dom"/>
</dbReference>
<dbReference type="InterPro" id="IPR000719">
    <property type="entry name" value="Prot_kinase_dom"/>
</dbReference>
<evidence type="ECO:0000256" key="4">
    <source>
        <dbReference type="ARBA" id="ARBA00022840"/>
    </source>
</evidence>
<keyword evidence="3 6" id="KW-0547">Nucleotide-binding</keyword>
<evidence type="ECO:0000256" key="3">
    <source>
        <dbReference type="ARBA" id="ARBA00022741"/>
    </source>
</evidence>
<dbReference type="GO" id="GO:0005524">
    <property type="term" value="F:ATP binding"/>
    <property type="evidence" value="ECO:0007669"/>
    <property type="project" value="UniProtKB-UniRule"/>
</dbReference>
<feature type="binding site" evidence="6">
    <location>
        <position position="215"/>
    </location>
    <ligand>
        <name>ATP</name>
        <dbReference type="ChEBI" id="CHEBI:30616"/>
    </ligand>
</feature>
<dbReference type="OrthoDB" id="26722at2759"/>
<dbReference type="InterPro" id="IPR051681">
    <property type="entry name" value="Ser/Thr_Kinases-Pseudokinases"/>
</dbReference>
<dbReference type="Pfam" id="PF12796">
    <property type="entry name" value="Ank_2"/>
    <property type="match status" value="1"/>
</dbReference>
<dbReference type="InterPro" id="IPR011009">
    <property type="entry name" value="Kinase-like_dom_sf"/>
</dbReference>
<evidence type="ECO:0000256" key="7">
    <source>
        <dbReference type="RuleBase" id="RU000304"/>
    </source>
</evidence>
<accession>A0A1V9ZNR4</accession>
<dbReference type="InterPro" id="IPR017441">
    <property type="entry name" value="Protein_kinase_ATP_BS"/>
</dbReference>
<feature type="domain" description="Protein kinase" evidence="8">
    <location>
        <begin position="188"/>
        <end position="437"/>
    </location>
</feature>
<dbReference type="SMART" id="SM00248">
    <property type="entry name" value="ANK"/>
    <property type="match status" value="3"/>
</dbReference>
<dbReference type="PROSITE" id="PS50297">
    <property type="entry name" value="ANK_REP_REGION"/>
    <property type="match status" value="2"/>
</dbReference>
<keyword evidence="2 7" id="KW-0723">Serine/threonine-protein kinase</keyword>
<dbReference type="PROSITE" id="PS50011">
    <property type="entry name" value="PROTEIN_KINASE_DOM"/>
    <property type="match status" value="1"/>
</dbReference>
<dbReference type="PANTHER" id="PTHR44329:SF11">
    <property type="entry name" value="OS09G0443600 PROTEIN"/>
    <property type="match status" value="1"/>
</dbReference>
<evidence type="ECO:0000259" key="8">
    <source>
        <dbReference type="PROSITE" id="PS50011"/>
    </source>
</evidence>
<dbReference type="GO" id="GO:0004674">
    <property type="term" value="F:protein serine/threonine kinase activity"/>
    <property type="evidence" value="ECO:0007669"/>
    <property type="project" value="UniProtKB-KW"/>
</dbReference>
<name>A0A1V9ZNR4_ACHHY</name>
<dbReference type="Gene3D" id="1.25.40.20">
    <property type="entry name" value="Ankyrin repeat-containing domain"/>
    <property type="match status" value="1"/>
</dbReference>
<keyword evidence="2 7" id="KW-0808">Transferase</keyword>
<dbReference type="AlphaFoldDB" id="A0A1V9ZNR4"/>
<dbReference type="SUPFAM" id="SSF56112">
    <property type="entry name" value="Protein kinase-like (PK-like)"/>
    <property type="match status" value="1"/>
</dbReference>
<evidence type="ECO:0000256" key="5">
    <source>
        <dbReference type="PROSITE-ProRule" id="PRU00023"/>
    </source>
</evidence>